<proteinExistence type="inferred from homology"/>
<gene>
    <name evidence="11" type="primary">LOC110699343</name>
</gene>
<organism evidence="11 12">
    <name type="scientific">Chenopodium quinoa</name>
    <name type="common">Quinoa</name>
    <dbReference type="NCBI Taxonomy" id="63459"/>
    <lineage>
        <taxon>Eukaryota</taxon>
        <taxon>Viridiplantae</taxon>
        <taxon>Streptophyta</taxon>
        <taxon>Embryophyta</taxon>
        <taxon>Tracheophyta</taxon>
        <taxon>Spermatophyta</taxon>
        <taxon>Magnoliopsida</taxon>
        <taxon>eudicotyledons</taxon>
        <taxon>Gunneridae</taxon>
        <taxon>Pentapetalae</taxon>
        <taxon>Caryophyllales</taxon>
        <taxon>Chenopodiaceae</taxon>
        <taxon>Chenopodioideae</taxon>
        <taxon>Atripliceae</taxon>
        <taxon>Chenopodium</taxon>
    </lineage>
</organism>
<dbReference type="InterPro" id="IPR036955">
    <property type="entry name" value="AP2/ERF_dom_sf"/>
</dbReference>
<feature type="compositionally biased region" description="Basic residues" evidence="9">
    <location>
        <begin position="64"/>
        <end position="76"/>
    </location>
</feature>
<keyword evidence="7" id="KW-0539">Nucleus</keyword>
<evidence type="ECO:0000256" key="3">
    <source>
        <dbReference type="ARBA" id="ARBA00023016"/>
    </source>
</evidence>
<protein>
    <recommendedName>
        <fullName evidence="10">AP2/ERF domain-containing protein</fullName>
    </recommendedName>
</protein>
<dbReference type="GO" id="GO:0045893">
    <property type="term" value="P:positive regulation of DNA-templated transcription"/>
    <property type="evidence" value="ECO:0007669"/>
    <property type="project" value="TreeGrafter"/>
</dbReference>
<dbReference type="InterPro" id="IPR016177">
    <property type="entry name" value="DNA-bd_dom_sf"/>
</dbReference>
<feature type="domain" description="AP2/ERF" evidence="10">
    <location>
        <begin position="88"/>
        <end position="145"/>
    </location>
</feature>
<evidence type="ECO:0000256" key="2">
    <source>
        <dbReference type="ARBA" id="ARBA00023015"/>
    </source>
</evidence>
<keyword evidence="4" id="KW-0238">DNA-binding</keyword>
<dbReference type="FunFam" id="3.30.730.10:FF:000001">
    <property type="entry name" value="Ethylene-responsive transcription factor 2"/>
    <property type="match status" value="1"/>
</dbReference>
<evidence type="ECO:0000259" key="10">
    <source>
        <dbReference type="PROSITE" id="PS51032"/>
    </source>
</evidence>
<keyword evidence="3" id="KW-0346">Stress response</keyword>
<dbReference type="SUPFAM" id="SSF54171">
    <property type="entry name" value="DNA-binding domain"/>
    <property type="match status" value="1"/>
</dbReference>
<keyword evidence="12" id="KW-1185">Reference proteome</keyword>
<dbReference type="PANTHER" id="PTHR31241">
    <property type="entry name" value="DEHYDRATION-RESPONSIVE ELEMENT-BINDING PROTEIN 2C"/>
    <property type="match status" value="1"/>
</dbReference>
<dbReference type="InterPro" id="IPR001471">
    <property type="entry name" value="AP2/ERF_dom"/>
</dbReference>
<dbReference type="Gene3D" id="3.30.730.10">
    <property type="entry name" value="AP2/ERF domain"/>
    <property type="match status" value="1"/>
</dbReference>
<evidence type="ECO:0000256" key="8">
    <source>
        <dbReference type="ARBA" id="ARBA00024343"/>
    </source>
</evidence>
<dbReference type="PANTHER" id="PTHR31241:SF62">
    <property type="entry name" value="DEHYDRATION-RESPONSIVE ELEMENT-BINDING PROTEIN 2D"/>
    <property type="match status" value="1"/>
</dbReference>
<dbReference type="GO" id="GO:0005634">
    <property type="term" value="C:nucleus"/>
    <property type="evidence" value="ECO:0007669"/>
    <property type="project" value="UniProtKB-SubCell"/>
</dbReference>
<dbReference type="SMR" id="A0A803M403"/>
<evidence type="ECO:0000256" key="7">
    <source>
        <dbReference type="ARBA" id="ARBA00023242"/>
    </source>
</evidence>
<accession>A0A803M403</accession>
<dbReference type="RefSeq" id="XP_021732555.1">
    <property type="nucleotide sequence ID" value="XM_021876863.1"/>
</dbReference>
<dbReference type="EnsemblPlants" id="AUR62022952-RA">
    <property type="protein sequence ID" value="AUR62022952-RA:cds"/>
    <property type="gene ID" value="AUR62022952"/>
</dbReference>
<comment type="subcellular location">
    <subcellularLocation>
        <location evidence="1">Nucleus</location>
    </subcellularLocation>
</comment>
<dbReference type="OMA" id="WREDNEI"/>
<dbReference type="SMART" id="SM00380">
    <property type="entry name" value="AP2"/>
    <property type="match status" value="1"/>
</dbReference>
<evidence type="ECO:0000256" key="6">
    <source>
        <dbReference type="ARBA" id="ARBA00023163"/>
    </source>
</evidence>
<reference evidence="11" key="1">
    <citation type="journal article" date="2017" name="Nature">
        <title>The genome of Chenopodium quinoa.</title>
        <authorList>
            <person name="Jarvis D.E."/>
            <person name="Ho Y.S."/>
            <person name="Lightfoot D.J."/>
            <person name="Schmoeckel S.M."/>
            <person name="Li B."/>
            <person name="Borm T.J.A."/>
            <person name="Ohyanagi H."/>
            <person name="Mineta K."/>
            <person name="Michell C.T."/>
            <person name="Saber N."/>
            <person name="Kharbatia N.M."/>
            <person name="Rupper R.R."/>
            <person name="Sharp A.R."/>
            <person name="Dally N."/>
            <person name="Boughton B.A."/>
            <person name="Woo Y.H."/>
            <person name="Gao G."/>
            <person name="Schijlen E.G.W.M."/>
            <person name="Guo X."/>
            <person name="Momin A.A."/>
            <person name="Negrao S."/>
            <person name="Al-Babili S."/>
            <person name="Gehring C."/>
            <person name="Roessner U."/>
            <person name="Jung C."/>
            <person name="Murphy K."/>
            <person name="Arold S.T."/>
            <person name="Gojobori T."/>
            <person name="van der Linden C.G."/>
            <person name="van Loo E.N."/>
            <person name="Jellen E.N."/>
            <person name="Maughan P.J."/>
            <person name="Tester M."/>
        </authorList>
    </citation>
    <scope>NUCLEOTIDE SEQUENCE [LARGE SCALE GENOMIC DNA]</scope>
    <source>
        <strain evidence="11">cv. PI 614886</strain>
    </source>
</reference>
<keyword evidence="5" id="KW-0010">Activator</keyword>
<comment type="similarity">
    <text evidence="8">Belongs to the AP2/ERF transcription factor family. ERF subfamily.</text>
</comment>
<dbReference type="PRINTS" id="PR00367">
    <property type="entry name" value="ETHRSPELEMNT"/>
</dbReference>
<feature type="compositionally biased region" description="Polar residues" evidence="9">
    <location>
        <begin position="9"/>
        <end position="19"/>
    </location>
</feature>
<dbReference type="GO" id="GO:0006950">
    <property type="term" value="P:response to stress"/>
    <property type="evidence" value="ECO:0007669"/>
    <property type="project" value="TreeGrafter"/>
</dbReference>
<dbReference type="PROSITE" id="PS51032">
    <property type="entry name" value="AP2_ERF"/>
    <property type="match status" value="1"/>
</dbReference>
<dbReference type="GO" id="GO:0000976">
    <property type="term" value="F:transcription cis-regulatory region binding"/>
    <property type="evidence" value="ECO:0007669"/>
    <property type="project" value="TreeGrafter"/>
</dbReference>
<dbReference type="Proteomes" id="UP000596660">
    <property type="component" value="Unplaced"/>
</dbReference>
<evidence type="ECO:0000313" key="12">
    <source>
        <dbReference type="Proteomes" id="UP000596660"/>
    </source>
</evidence>
<evidence type="ECO:0000256" key="1">
    <source>
        <dbReference type="ARBA" id="ARBA00004123"/>
    </source>
</evidence>
<reference evidence="11" key="2">
    <citation type="submission" date="2021-03" db="UniProtKB">
        <authorList>
            <consortium name="EnsemblPlants"/>
        </authorList>
    </citation>
    <scope>IDENTIFICATION</scope>
</reference>
<dbReference type="GeneID" id="110699343"/>
<feature type="region of interest" description="Disordered" evidence="9">
    <location>
        <begin position="57"/>
        <end position="81"/>
    </location>
</feature>
<keyword evidence="2" id="KW-0805">Transcription regulation</keyword>
<feature type="region of interest" description="Disordered" evidence="9">
    <location>
        <begin position="1"/>
        <end position="41"/>
    </location>
</feature>
<dbReference type="CDD" id="cd00018">
    <property type="entry name" value="AP2"/>
    <property type="match status" value="1"/>
</dbReference>
<sequence>MGTFDFDKATSNTHCSSSVPFDYTRRRKSRRRRDGTDSVSETLARWKEINDKLYEDKNDDKPVRKAPAKGSKKGCMKGKGGPENSLCKYRGVRQRTWGKWVAEIREPNRGKRLWLGTFPTALEAALAYDEAACTMYGQSARLNLPHYPASLMEDSRDNSATTATTNTASYTTSSDNHSDVCFGYQWDSKMDGAGVKQEDAESDSQFDVKNAAMMLNVGTPASTVKKEAKADSEGGIDINDYLQNLTMDEIFDVDELLGAIDAGPVSPADYVTNQGHSTNQDYTTNQGYTMNQGYDAFRSQVENNSIQLERSESWSNQSQNPDILYQFQSQDDAKLLGSLNYNDQVNNGADYGFDFLKPGRQEDSSLAVDDHGFLNLAELGFNY</sequence>
<dbReference type="AlphaFoldDB" id="A0A803M403"/>
<keyword evidence="6" id="KW-0804">Transcription</keyword>
<evidence type="ECO:0000256" key="4">
    <source>
        <dbReference type="ARBA" id="ARBA00023125"/>
    </source>
</evidence>
<name>A0A803M403_CHEQI</name>
<dbReference type="Pfam" id="PF00847">
    <property type="entry name" value="AP2"/>
    <property type="match status" value="1"/>
</dbReference>
<evidence type="ECO:0000256" key="5">
    <source>
        <dbReference type="ARBA" id="ARBA00023159"/>
    </source>
</evidence>
<evidence type="ECO:0000256" key="9">
    <source>
        <dbReference type="SAM" id="MobiDB-lite"/>
    </source>
</evidence>
<dbReference type="Gramene" id="AUR62022952-RA">
    <property type="protein sequence ID" value="AUR62022952-RA:cds"/>
    <property type="gene ID" value="AUR62022952"/>
</dbReference>
<evidence type="ECO:0000313" key="11">
    <source>
        <dbReference type="EnsemblPlants" id="AUR62022952-RA:cds"/>
    </source>
</evidence>
<dbReference type="GO" id="GO:0003700">
    <property type="term" value="F:DNA-binding transcription factor activity"/>
    <property type="evidence" value="ECO:0007669"/>
    <property type="project" value="InterPro"/>
</dbReference>